<organism evidence="4 5">
    <name type="scientific">Vigna radiata var. radiata</name>
    <name type="common">Mung bean</name>
    <name type="synonym">Phaseolus aureus</name>
    <dbReference type="NCBI Taxonomy" id="3916"/>
    <lineage>
        <taxon>Eukaryota</taxon>
        <taxon>Viridiplantae</taxon>
        <taxon>Streptophyta</taxon>
        <taxon>Embryophyta</taxon>
        <taxon>Tracheophyta</taxon>
        <taxon>Spermatophyta</taxon>
        <taxon>Magnoliopsida</taxon>
        <taxon>eudicotyledons</taxon>
        <taxon>Gunneridae</taxon>
        <taxon>Pentapetalae</taxon>
        <taxon>rosids</taxon>
        <taxon>fabids</taxon>
        <taxon>Fabales</taxon>
        <taxon>Fabaceae</taxon>
        <taxon>Papilionoideae</taxon>
        <taxon>50 kb inversion clade</taxon>
        <taxon>NPAAA clade</taxon>
        <taxon>indigoferoid/millettioid clade</taxon>
        <taxon>Phaseoleae</taxon>
        <taxon>Vigna</taxon>
    </lineage>
</organism>
<reference evidence="5" key="2">
    <citation type="submission" date="2025-08" db="UniProtKB">
        <authorList>
            <consortium name="RefSeq"/>
        </authorList>
    </citation>
    <scope>IDENTIFICATION</scope>
    <source>
        <tissue evidence="5">Leaf</tissue>
    </source>
</reference>
<sequence length="673" mass="75076">MSYSAASVPTSISSSATMDITTENKVFLHSLFSNKGLCNHSPITRSHSGNLLCCSSNNFRATSMQPKHKSMHSIVVFPLQLSVSILPNQLRSFFFDPEKKREMKMGQKGINFKENTVESTEEETINRANWVEKLRGIKTYWRGKRPKESMDSDMVSKHDNECDCDAEDSVCVAGYEEGNGKEEDGQEVTFNRDSFSKFLVPVPWSDTKLFSKLAFLCHMAYVIPQIKAKDLGRYYDLQFVTSSLKKKKKKKGDDVTEIKAKMDQDSICVPMDASVASQNGSEKGDDNEQKHQMKLAYDITASAASYVQSRAKDILSLASKSKQHSDDKDFNGREDSPQEEADETPQVDKSKSGVNVAELTMTVVAAAGSAMDLQLLRSSSCEWFVCDDPNTHTRCFAIQGSYSVASWQANLSFEPTTFEDTDVLVHSGIYEAAKGIYEQFMPEIMDHLQRHGDSAKIQFAGHSLGGSLSVLVSLMLLTRKVVSSSTLLPVVTFGSPFVLCGGQKLLNDLGLDDNFIHCVMMHRDIVPRIFSCSFPNHVITVLKRLKGSLDSHPCLIEKKLLYSPLGKMLILQPDEKTSPSHPLLPSGSGFYVLDSSRCGYSPIVLRTFLNQPHPIETLSNPKAYGSDGTVLRDHDCNNYLMAVNGVLAQNSKIVVRTRRSRQQRKILKRKMRK</sequence>
<dbReference type="RefSeq" id="XP_014515953.1">
    <property type="nucleotide sequence ID" value="XM_014660467.2"/>
</dbReference>
<reference evidence="4" key="1">
    <citation type="journal article" date="2014" name="Nat. Commun.">
        <title>Genome sequence of mungbean and insights into evolution within Vigna species.</title>
        <authorList>
            <person name="Kang Y.J."/>
            <person name="Kim S.K."/>
            <person name="Kim M.Y."/>
            <person name="Lestari P."/>
            <person name="Kim K.H."/>
            <person name="Ha B.K."/>
            <person name="Jun T.H."/>
            <person name="Hwang W.J."/>
            <person name="Lee T."/>
            <person name="Lee J."/>
            <person name="Shim S."/>
            <person name="Yoon M.Y."/>
            <person name="Jang Y.E."/>
            <person name="Han K.S."/>
            <person name="Taeprayoon P."/>
            <person name="Yoon N."/>
            <person name="Somta P."/>
            <person name="Tanya P."/>
            <person name="Kim K.S."/>
            <person name="Gwag J.G."/>
            <person name="Moon J.K."/>
            <person name="Lee Y.H."/>
            <person name="Park B.S."/>
            <person name="Bombarely A."/>
            <person name="Doyle J.J."/>
            <person name="Jackson S.A."/>
            <person name="Schafleitner R."/>
            <person name="Srinives P."/>
            <person name="Varshney R.K."/>
            <person name="Lee S.H."/>
        </authorList>
    </citation>
    <scope>NUCLEOTIDE SEQUENCE [LARGE SCALE GENOMIC DNA]</scope>
    <source>
        <strain evidence="4">cv. VC1973A</strain>
    </source>
</reference>
<evidence type="ECO:0000256" key="2">
    <source>
        <dbReference type="SAM" id="MobiDB-lite"/>
    </source>
</evidence>
<keyword evidence="4" id="KW-1185">Reference proteome</keyword>
<dbReference type="Pfam" id="PF01764">
    <property type="entry name" value="Lipase_3"/>
    <property type="match status" value="1"/>
</dbReference>
<evidence type="ECO:0000259" key="3">
    <source>
        <dbReference type="Pfam" id="PF01764"/>
    </source>
</evidence>
<protein>
    <submittedName>
        <fullName evidence="5">Uncharacterized protein LOC106773723</fullName>
    </submittedName>
</protein>
<dbReference type="InterPro" id="IPR043367">
    <property type="entry name" value="PLIP1/2/3"/>
</dbReference>
<dbReference type="Proteomes" id="UP000087766">
    <property type="component" value="Chromosome 9"/>
</dbReference>
<evidence type="ECO:0000313" key="5">
    <source>
        <dbReference type="RefSeq" id="XP_014515953.1"/>
    </source>
</evidence>
<dbReference type="CDD" id="cd00519">
    <property type="entry name" value="Lipase_3"/>
    <property type="match status" value="1"/>
</dbReference>
<dbReference type="GO" id="GO:0008970">
    <property type="term" value="F:phospholipase A1 activity"/>
    <property type="evidence" value="ECO:0007669"/>
    <property type="project" value="InterPro"/>
</dbReference>
<dbReference type="OrthoDB" id="438440at2759"/>
<feature type="domain" description="Fungal lipase-type" evidence="3">
    <location>
        <begin position="396"/>
        <end position="533"/>
    </location>
</feature>
<name>A0A1S3VC66_VIGRR</name>
<dbReference type="SUPFAM" id="SSF53474">
    <property type="entry name" value="alpha/beta-Hydrolases"/>
    <property type="match status" value="1"/>
</dbReference>
<accession>A0A1S3VC66</accession>
<feature type="compositionally biased region" description="Basic and acidic residues" evidence="2">
    <location>
        <begin position="323"/>
        <end position="336"/>
    </location>
</feature>
<gene>
    <name evidence="5" type="primary">LOC106773723</name>
</gene>
<dbReference type="AlphaFoldDB" id="A0A1S3VC66"/>
<dbReference type="GO" id="GO:0006629">
    <property type="term" value="P:lipid metabolic process"/>
    <property type="evidence" value="ECO:0007669"/>
    <property type="project" value="InterPro"/>
</dbReference>
<evidence type="ECO:0000256" key="1">
    <source>
        <dbReference type="ARBA" id="ARBA00022801"/>
    </source>
</evidence>
<dbReference type="InterPro" id="IPR029058">
    <property type="entry name" value="AB_hydrolase_fold"/>
</dbReference>
<keyword evidence="1" id="KW-0378">Hydrolase</keyword>
<dbReference type="InterPro" id="IPR002921">
    <property type="entry name" value="Fungal_lipase-type"/>
</dbReference>
<dbReference type="PANTHER" id="PTHR46483">
    <property type="entry name" value="PHOSPHOLIPASE A1 PLIP2, CHLOROPLASTIC"/>
    <property type="match status" value="1"/>
</dbReference>
<dbReference type="PANTHER" id="PTHR46483:SF1">
    <property type="entry name" value="PHOSPHOLIPASE A1 PLIP1, CHLOROPLASTIC"/>
    <property type="match status" value="1"/>
</dbReference>
<dbReference type="GeneID" id="106773723"/>
<feature type="region of interest" description="Disordered" evidence="2">
    <location>
        <begin position="318"/>
        <end position="352"/>
    </location>
</feature>
<proteinExistence type="predicted"/>
<dbReference type="Gene3D" id="3.40.50.1820">
    <property type="entry name" value="alpha/beta hydrolase"/>
    <property type="match status" value="1"/>
</dbReference>
<evidence type="ECO:0000313" key="4">
    <source>
        <dbReference type="Proteomes" id="UP000087766"/>
    </source>
</evidence>
<dbReference type="KEGG" id="vra:106773723"/>